<reference evidence="2" key="2">
    <citation type="submission" date="2021-04" db="EMBL/GenBank/DDBJ databases">
        <authorList>
            <person name="Gilroy R."/>
        </authorList>
    </citation>
    <scope>NUCLEOTIDE SEQUENCE</scope>
    <source>
        <strain evidence="2">CHK156-179</strain>
    </source>
</reference>
<evidence type="ECO:0000313" key="2">
    <source>
        <dbReference type="EMBL" id="HJA02904.1"/>
    </source>
</evidence>
<feature type="transmembrane region" description="Helical" evidence="1">
    <location>
        <begin position="71"/>
        <end position="90"/>
    </location>
</feature>
<evidence type="ECO:0000256" key="1">
    <source>
        <dbReference type="SAM" id="Phobius"/>
    </source>
</evidence>
<proteinExistence type="predicted"/>
<feature type="transmembrane region" description="Helical" evidence="1">
    <location>
        <begin position="97"/>
        <end position="118"/>
    </location>
</feature>
<organism evidence="2 3">
    <name type="scientific">Candidatus Gallimonas gallistercoris</name>
    <dbReference type="NCBI Taxonomy" id="2838602"/>
    <lineage>
        <taxon>Bacteria</taxon>
        <taxon>Bacillati</taxon>
        <taxon>Bacillota</taxon>
        <taxon>Clostridia</taxon>
        <taxon>Candidatus Gallimonas</taxon>
    </lineage>
</organism>
<dbReference type="Pfam" id="PF03419">
    <property type="entry name" value="Peptidase_U4"/>
    <property type="match status" value="1"/>
</dbReference>
<feature type="transmembrane region" description="Helical" evidence="1">
    <location>
        <begin position="138"/>
        <end position="159"/>
    </location>
</feature>
<comment type="caution">
    <text evidence="2">The sequence shown here is derived from an EMBL/GenBank/DDBJ whole genome shotgun (WGS) entry which is preliminary data.</text>
</comment>
<keyword evidence="1" id="KW-0472">Membrane</keyword>
<dbReference type="InterPro" id="IPR005081">
    <property type="entry name" value="SpoIIGA"/>
</dbReference>
<dbReference type="GO" id="GO:0004190">
    <property type="term" value="F:aspartic-type endopeptidase activity"/>
    <property type="evidence" value="ECO:0007669"/>
    <property type="project" value="InterPro"/>
</dbReference>
<evidence type="ECO:0000313" key="3">
    <source>
        <dbReference type="Proteomes" id="UP000824221"/>
    </source>
</evidence>
<dbReference type="GO" id="GO:0030436">
    <property type="term" value="P:asexual sporulation"/>
    <property type="evidence" value="ECO:0007669"/>
    <property type="project" value="InterPro"/>
</dbReference>
<feature type="transmembrane region" description="Helical" evidence="1">
    <location>
        <begin position="48"/>
        <end position="65"/>
    </location>
</feature>
<sequence>MRKRCYAAGGGGMTVYIEYAFAENALLDGLLLYLALRCARLRVSGWRLALASAAGGAQSLLFPVFSLPVWLSYPVKFLGGALIAVIGCPSRRLKPHLWVCAAFFLLTFALGGLLAAVSSFFGAEFAEGRGFLVGRTPVVFVLAAAFGFFFGMAALFRLVHRRRAVARASVPCVIEGRRTVHWDALYDSGNLLFFRGEPVSVLTPVAALALFGGAKPVGRITMRSAGGEKTSPVFRVKKLTAGGKVWEGALFAVGEVGIPDRPVLLNAMLWEGTDGDPCRSEKLAAKDQGD</sequence>
<accession>A0A9D2H2V7</accession>
<reference evidence="2" key="1">
    <citation type="journal article" date="2021" name="PeerJ">
        <title>Extensive microbial diversity within the chicken gut microbiome revealed by metagenomics and culture.</title>
        <authorList>
            <person name="Gilroy R."/>
            <person name="Ravi A."/>
            <person name="Getino M."/>
            <person name="Pursley I."/>
            <person name="Horton D.L."/>
            <person name="Alikhan N.F."/>
            <person name="Baker D."/>
            <person name="Gharbi K."/>
            <person name="Hall N."/>
            <person name="Watson M."/>
            <person name="Adriaenssens E.M."/>
            <person name="Foster-Nyarko E."/>
            <person name="Jarju S."/>
            <person name="Secka A."/>
            <person name="Antonio M."/>
            <person name="Oren A."/>
            <person name="Chaudhuri R.R."/>
            <person name="La Ragione R."/>
            <person name="Hildebrand F."/>
            <person name="Pallen M.J."/>
        </authorList>
    </citation>
    <scope>NUCLEOTIDE SEQUENCE</scope>
    <source>
        <strain evidence="2">CHK156-179</strain>
    </source>
</reference>
<gene>
    <name evidence="2" type="ORF">H9797_05965</name>
</gene>
<dbReference type="EMBL" id="DXAJ01000090">
    <property type="protein sequence ID" value="HJA02904.1"/>
    <property type="molecule type" value="Genomic_DNA"/>
</dbReference>
<name>A0A9D2H2V7_9FIRM</name>
<dbReference type="AlphaFoldDB" id="A0A9D2H2V7"/>
<dbReference type="GO" id="GO:0006508">
    <property type="term" value="P:proteolysis"/>
    <property type="evidence" value="ECO:0007669"/>
    <property type="project" value="InterPro"/>
</dbReference>
<keyword evidence="1" id="KW-1133">Transmembrane helix</keyword>
<keyword evidence="1" id="KW-0812">Transmembrane</keyword>
<protein>
    <submittedName>
        <fullName evidence="2">Sigma-E processing peptidase SpoIIGA</fullName>
    </submittedName>
</protein>
<dbReference type="Proteomes" id="UP000824221">
    <property type="component" value="Unassembled WGS sequence"/>
</dbReference>